<feature type="domain" description="Tf2-1-like SH3-like" evidence="1">
    <location>
        <begin position="163"/>
        <end position="224"/>
    </location>
</feature>
<gene>
    <name evidence="2" type="ORF">JRO89_XS05G0252200</name>
</gene>
<dbReference type="Proteomes" id="UP000827721">
    <property type="component" value="Unassembled WGS sequence"/>
</dbReference>
<dbReference type="InterPro" id="IPR056924">
    <property type="entry name" value="SH3_Tf2-1"/>
</dbReference>
<dbReference type="EMBL" id="JAFEMO010000005">
    <property type="protein sequence ID" value="KAH7571092.1"/>
    <property type="molecule type" value="Genomic_DNA"/>
</dbReference>
<dbReference type="InterPro" id="IPR050951">
    <property type="entry name" value="Retrovirus_Pol_polyprotein"/>
</dbReference>
<keyword evidence="3" id="KW-1185">Reference proteome</keyword>
<evidence type="ECO:0000313" key="3">
    <source>
        <dbReference type="Proteomes" id="UP000827721"/>
    </source>
</evidence>
<comment type="caution">
    <text evidence="2">The sequence shown here is derived from an EMBL/GenBank/DDBJ whole genome shotgun (WGS) entry which is preliminary data.</text>
</comment>
<dbReference type="Pfam" id="PF24626">
    <property type="entry name" value="SH3_Tf2-1"/>
    <property type="match status" value="1"/>
</dbReference>
<evidence type="ECO:0000313" key="2">
    <source>
        <dbReference type="EMBL" id="KAH7571092.1"/>
    </source>
</evidence>
<sequence>MADALSRRASLLTLLHTQVMGFESLRELYASDSYFTSILEDIVAGVRSDSHIHDGFIFRGNQLCIPDCSLRLKIIKEQHNEDHMGRDKTTSFSPFQINYGYNPRAPIDLAPVPDLVRKSGKAADFIKQLEQIHGETYQALTKFSAKYKADVDKKRRAVEFEVGDYVWAVLTKERFPAREYNKLSARKIGPLEIVEKINSNAYCLKLPSHIRTSDVFNVKHLVPYKGDNSDDDVDVANSRANFLHHGGNDEGEFPPPWGE</sequence>
<organism evidence="2 3">
    <name type="scientific">Xanthoceras sorbifolium</name>
    <dbReference type="NCBI Taxonomy" id="99658"/>
    <lineage>
        <taxon>Eukaryota</taxon>
        <taxon>Viridiplantae</taxon>
        <taxon>Streptophyta</taxon>
        <taxon>Embryophyta</taxon>
        <taxon>Tracheophyta</taxon>
        <taxon>Spermatophyta</taxon>
        <taxon>Magnoliopsida</taxon>
        <taxon>eudicotyledons</taxon>
        <taxon>Gunneridae</taxon>
        <taxon>Pentapetalae</taxon>
        <taxon>rosids</taxon>
        <taxon>malvids</taxon>
        <taxon>Sapindales</taxon>
        <taxon>Sapindaceae</taxon>
        <taxon>Xanthoceroideae</taxon>
        <taxon>Xanthoceras</taxon>
    </lineage>
</organism>
<evidence type="ECO:0000259" key="1">
    <source>
        <dbReference type="Pfam" id="PF24626"/>
    </source>
</evidence>
<proteinExistence type="predicted"/>
<dbReference type="PANTHER" id="PTHR37984:SF5">
    <property type="entry name" value="PROTEIN NYNRIN-LIKE"/>
    <property type="match status" value="1"/>
</dbReference>
<reference evidence="2 3" key="1">
    <citation type="submission" date="2021-02" db="EMBL/GenBank/DDBJ databases">
        <title>Plant Genome Project.</title>
        <authorList>
            <person name="Zhang R.-G."/>
        </authorList>
    </citation>
    <scope>NUCLEOTIDE SEQUENCE [LARGE SCALE GENOMIC DNA]</scope>
    <source>
        <tissue evidence="2">Leaves</tissue>
    </source>
</reference>
<accession>A0ABQ8I3Z9</accession>
<dbReference type="PANTHER" id="PTHR37984">
    <property type="entry name" value="PROTEIN CBG26694"/>
    <property type="match status" value="1"/>
</dbReference>
<name>A0ABQ8I3Z9_9ROSI</name>
<protein>
    <recommendedName>
        <fullName evidence="1">Tf2-1-like SH3-like domain-containing protein</fullName>
    </recommendedName>
</protein>